<dbReference type="EMBL" id="JAXAVU010000004">
    <property type="protein sequence ID" value="MDX8142348.1"/>
    <property type="molecule type" value="Genomic_DNA"/>
</dbReference>
<protein>
    <submittedName>
        <fullName evidence="2">Uncharacterized protein</fullName>
    </submittedName>
</protein>
<feature type="chain" id="PRO_5046315578" evidence="1">
    <location>
        <begin position="21"/>
        <end position="173"/>
    </location>
</feature>
<comment type="caution">
    <text evidence="2">The sequence shown here is derived from an EMBL/GenBank/DDBJ whole genome shotgun (WGS) entry which is preliminary data.</text>
</comment>
<reference evidence="2 3" key="2">
    <citation type="submission" date="2023-11" db="EMBL/GenBank/DDBJ databases">
        <authorList>
            <person name="Lara A.C."/>
            <person name="Chronakova A."/>
        </authorList>
    </citation>
    <scope>NUCLEOTIDE SEQUENCE [LARGE SCALE GENOMIC DNA]</scope>
    <source>
        <strain evidence="2 3">BCCO 10_0061</strain>
    </source>
</reference>
<accession>A0ABU4USA7</accession>
<gene>
    <name evidence="2" type="ORF">SK854_09505</name>
</gene>
<name>A0ABU4USA7_9PSEU</name>
<proteinExistence type="predicted"/>
<reference evidence="2 3" key="1">
    <citation type="submission" date="2023-11" db="EMBL/GenBank/DDBJ databases">
        <title>Lentzea sokolovensis, sp. nov., Lentzea kristufkii, sp. nov., and Lentzea miocenensis, sp. nov., rare actinobacteria from Sokolov Coal Basin, Miocene lacustrine sediment, Czech Republic.</title>
        <authorList>
            <person name="Lara A."/>
            <person name="Kotroba L."/>
            <person name="Nouioui I."/>
            <person name="Neumann-Schaal M."/>
            <person name="Mast Y."/>
            <person name="Chronakova A."/>
        </authorList>
    </citation>
    <scope>NUCLEOTIDE SEQUENCE [LARGE SCALE GENOMIC DNA]</scope>
    <source>
        <strain evidence="2 3">BCCO 10_0061</strain>
    </source>
</reference>
<feature type="signal peptide" evidence="1">
    <location>
        <begin position="1"/>
        <end position="20"/>
    </location>
</feature>
<evidence type="ECO:0000256" key="1">
    <source>
        <dbReference type="SAM" id="SignalP"/>
    </source>
</evidence>
<evidence type="ECO:0000313" key="2">
    <source>
        <dbReference type="EMBL" id="MDX8142348.1"/>
    </source>
</evidence>
<dbReference type="RefSeq" id="WP_319974635.1">
    <property type="nucleotide sequence ID" value="NZ_JAXAVU010000004.1"/>
</dbReference>
<keyword evidence="3" id="KW-1185">Reference proteome</keyword>
<dbReference type="Proteomes" id="UP001285352">
    <property type="component" value="Unassembled WGS sequence"/>
</dbReference>
<evidence type="ECO:0000313" key="3">
    <source>
        <dbReference type="Proteomes" id="UP001285352"/>
    </source>
</evidence>
<keyword evidence="1" id="KW-0732">Signal</keyword>
<sequence>MRITRYVLGALAVATALALAHDTAGTVAIAGTPAPLSIESMRALADDGCRRPPGFRLNTLQRLNDSVLEVGVTDSRLVVCTVEPQSQTVSTSEVGPPGDEYFAGRLGLVSEDGTVEVGRVGPEVAVLEFLLGGQVFRAELYGEIYLCRIPQELTNVRVRAYDAAGRLLREAEI</sequence>
<organism evidence="2 3">
    <name type="scientific">Lentzea sokolovensis</name>
    <dbReference type="NCBI Taxonomy" id="3095429"/>
    <lineage>
        <taxon>Bacteria</taxon>
        <taxon>Bacillati</taxon>
        <taxon>Actinomycetota</taxon>
        <taxon>Actinomycetes</taxon>
        <taxon>Pseudonocardiales</taxon>
        <taxon>Pseudonocardiaceae</taxon>
        <taxon>Lentzea</taxon>
    </lineage>
</organism>